<comment type="similarity">
    <text evidence="1">Belongs to the RelE toxin family.</text>
</comment>
<reference evidence="3" key="1">
    <citation type="submission" date="2020-08" db="EMBL/GenBank/DDBJ databases">
        <title>Ramlibacter sp. GTP1 16S ribosomal RNA gene genome sequencing and assembly.</title>
        <authorList>
            <person name="Kang M."/>
        </authorList>
    </citation>
    <scope>NUCLEOTIDE SEQUENCE</scope>
    <source>
        <strain evidence="3">GTP1</strain>
    </source>
</reference>
<proteinExistence type="inferred from homology"/>
<gene>
    <name evidence="3" type="ORF">H8R02_25225</name>
</gene>
<organism evidence="3 4">
    <name type="scientific">Ramlibacter albus</name>
    <dbReference type="NCBI Taxonomy" id="2079448"/>
    <lineage>
        <taxon>Bacteria</taxon>
        <taxon>Pseudomonadati</taxon>
        <taxon>Pseudomonadota</taxon>
        <taxon>Betaproteobacteria</taxon>
        <taxon>Burkholderiales</taxon>
        <taxon>Comamonadaceae</taxon>
        <taxon>Ramlibacter</taxon>
    </lineage>
</organism>
<dbReference type="AlphaFoldDB" id="A0A923MF00"/>
<evidence type="ECO:0000313" key="4">
    <source>
        <dbReference type="Proteomes" id="UP000596827"/>
    </source>
</evidence>
<sequence>MTARYAVILTPDAAADLEEIHEYIATHDAPAKADHVLGKIEEAVMGLERLPQRGAPVKELAALGVRDHRETYFKPYRIVYQVIAQQVEVYLIADGRRDMATLLEKRLLRP</sequence>
<evidence type="ECO:0000256" key="2">
    <source>
        <dbReference type="ARBA" id="ARBA00022649"/>
    </source>
</evidence>
<evidence type="ECO:0000256" key="1">
    <source>
        <dbReference type="ARBA" id="ARBA00006226"/>
    </source>
</evidence>
<protein>
    <submittedName>
        <fullName evidence="3">Type II toxin-antitoxin system RelE/ParE family toxin</fullName>
    </submittedName>
</protein>
<dbReference type="SUPFAM" id="SSF143011">
    <property type="entry name" value="RelE-like"/>
    <property type="match status" value="1"/>
</dbReference>
<keyword evidence="2" id="KW-1277">Toxin-antitoxin system</keyword>
<dbReference type="Gene3D" id="3.30.2310.20">
    <property type="entry name" value="RelE-like"/>
    <property type="match status" value="1"/>
</dbReference>
<dbReference type="Pfam" id="PF05016">
    <property type="entry name" value="ParE_toxin"/>
    <property type="match status" value="1"/>
</dbReference>
<dbReference type="PANTHER" id="PTHR33755">
    <property type="entry name" value="TOXIN PARE1-RELATED"/>
    <property type="match status" value="1"/>
</dbReference>
<keyword evidence="4" id="KW-1185">Reference proteome</keyword>
<dbReference type="InterPro" id="IPR051803">
    <property type="entry name" value="TA_system_RelE-like_toxin"/>
</dbReference>
<comment type="caution">
    <text evidence="3">The sequence shown here is derived from an EMBL/GenBank/DDBJ whole genome shotgun (WGS) entry which is preliminary data.</text>
</comment>
<name>A0A923MF00_9BURK</name>
<dbReference type="InterPro" id="IPR007712">
    <property type="entry name" value="RelE/ParE_toxin"/>
</dbReference>
<dbReference type="InterPro" id="IPR035093">
    <property type="entry name" value="RelE/ParE_toxin_dom_sf"/>
</dbReference>
<dbReference type="Proteomes" id="UP000596827">
    <property type="component" value="Unassembled WGS sequence"/>
</dbReference>
<accession>A0A923MF00</accession>
<dbReference type="EMBL" id="JACORU010000012">
    <property type="protein sequence ID" value="MBC5767792.1"/>
    <property type="molecule type" value="Genomic_DNA"/>
</dbReference>
<evidence type="ECO:0000313" key="3">
    <source>
        <dbReference type="EMBL" id="MBC5767792.1"/>
    </source>
</evidence>
<dbReference type="RefSeq" id="WP_187084272.1">
    <property type="nucleotide sequence ID" value="NZ_JACORU010000012.1"/>
</dbReference>